<keyword evidence="2" id="KW-1185">Reference proteome</keyword>
<accession>A0A9N9E2T5</accession>
<protein>
    <submittedName>
        <fullName evidence="1">6627_t:CDS:1</fullName>
    </submittedName>
</protein>
<dbReference type="EMBL" id="CAJVPL010006005">
    <property type="protein sequence ID" value="CAG8661843.1"/>
    <property type="molecule type" value="Genomic_DNA"/>
</dbReference>
<dbReference type="Proteomes" id="UP000789831">
    <property type="component" value="Unassembled WGS sequence"/>
</dbReference>
<name>A0A9N9E2T5_9GLOM</name>
<reference evidence="1" key="1">
    <citation type="submission" date="2021-06" db="EMBL/GenBank/DDBJ databases">
        <authorList>
            <person name="Kallberg Y."/>
            <person name="Tangrot J."/>
            <person name="Rosling A."/>
        </authorList>
    </citation>
    <scope>NUCLEOTIDE SEQUENCE</scope>
    <source>
        <strain evidence="1">MT106</strain>
    </source>
</reference>
<comment type="caution">
    <text evidence="1">The sequence shown here is derived from an EMBL/GenBank/DDBJ whole genome shotgun (WGS) entry which is preliminary data.</text>
</comment>
<gene>
    <name evidence="1" type="ORF">AGERDE_LOCUS11853</name>
</gene>
<evidence type="ECO:0000313" key="1">
    <source>
        <dbReference type="EMBL" id="CAG8661843.1"/>
    </source>
</evidence>
<proteinExistence type="predicted"/>
<dbReference type="AlphaFoldDB" id="A0A9N9E2T5"/>
<organism evidence="1 2">
    <name type="scientific">Ambispora gerdemannii</name>
    <dbReference type="NCBI Taxonomy" id="144530"/>
    <lineage>
        <taxon>Eukaryota</taxon>
        <taxon>Fungi</taxon>
        <taxon>Fungi incertae sedis</taxon>
        <taxon>Mucoromycota</taxon>
        <taxon>Glomeromycotina</taxon>
        <taxon>Glomeromycetes</taxon>
        <taxon>Archaeosporales</taxon>
        <taxon>Ambisporaceae</taxon>
        <taxon>Ambispora</taxon>
    </lineage>
</organism>
<evidence type="ECO:0000313" key="2">
    <source>
        <dbReference type="Proteomes" id="UP000789831"/>
    </source>
</evidence>
<sequence length="172" mass="19385">MPPSNSKAAETSSKEKIIKRTEEASDLKDIIIDMRKLTISKLVEYFLKSPGTDTPDSILTGKTNIFLNNSPDELSASKEKIIKVTEETSALKDIIIDMKNLIISKLVECCWKSPSTDTPESILTGKTNIFFSPDYNGNQNQSQINYNNSNINTNSANYNNEYMYQQNSQQQE</sequence>